<dbReference type="GO" id="GO:0006884">
    <property type="term" value="P:cell volume homeostasis"/>
    <property type="evidence" value="ECO:0007669"/>
    <property type="project" value="TreeGrafter"/>
</dbReference>
<dbReference type="GO" id="GO:0055064">
    <property type="term" value="P:chloride ion homeostasis"/>
    <property type="evidence" value="ECO:0007669"/>
    <property type="project" value="TreeGrafter"/>
</dbReference>
<protein>
    <recommendedName>
        <fullName evidence="3">Solute carrier family 12 member 9</fullName>
    </recommendedName>
</protein>
<dbReference type="GO" id="GO:0055075">
    <property type="term" value="P:potassium ion homeostasis"/>
    <property type="evidence" value="ECO:0007669"/>
    <property type="project" value="TreeGrafter"/>
</dbReference>
<dbReference type="FunFam" id="1.20.1740.10:FF:000013">
    <property type="entry name" value="Solute carrier family 12 member"/>
    <property type="match status" value="1"/>
</dbReference>
<evidence type="ECO:0000256" key="7">
    <source>
        <dbReference type="ARBA" id="ARBA00023136"/>
    </source>
</evidence>
<dbReference type="WBParaSite" id="EVEC_0000905001-mRNA-1">
    <property type="protein sequence ID" value="EVEC_0000905001-mRNA-1"/>
    <property type="gene ID" value="EVEC_0000905001"/>
</dbReference>
<sequence>MSFEEGQFDTLSSAISSSGTKGYPGNNDTITRHRSLPVMSILKDSAEDEPTSQVLRVTVKFFFILMLTGWQNDITLDRPPAIDNYSLTIQALQKPGELRRPSILELMHGARVAAVEKKEVDETRDQLKIVVDNAYARIRAKDMAEKVDFFQGVFIPVFTNIVGSLLYLRNGWVAGQAGIIAGMGTIVLSTIVILITAVSLCGICSNGEVKKGGLYYLVSRSLGPEFGGSIGMMFSIANAMMASLYIVSVAETISDLLLDNNYGVVTGSVINDIRLFGIGNFEVLFCAGISRIINHSSLVVCLLLMLITFAGPDIEQSFTLFMFSLYFVSFFDWCVGSVIPPNEEQRLKGMTGYNLATIMENLLPAWRNENFISVFAVIFPGMTGLMAGSMAMDKLRNPSRDVPLGMFSAIGVCSLFNMIAVFISGATMLRDVSGLSEPYLSNITGQWATYNCKLDGSCKYGLMNYFQVAKLEALWAPVIYAGIFAMSLSSTMTNLDNGPQIFQAICKDQLFPFVKYFSQEYDLNIPQRAYIFFSIFTMGIVLIGKMLGVVLRDLNVIDGLVSNLFLAVYASVNFACFRPSFRFYNMWLSLFGAGICIFVMFVISWMMALLIFVFFFVIFTYLSRRRVDANWGSSTQANSYRFALASMLKLSDTEEHVKNYRPQVLLMSGNPAARSSLLDFGSSITKGDSLLIAAHVVLYPPNEQLFRVVKRLDVQITAWLKANKKKAFYMPFANQNIRSGAQHLLQLSGLGKLKPNILLIGFKNDWNLYGSEKIQEVNDYVGVIKDAFENNFGVGILRNGNEGFDFSERLLELNVNDLTAFKHGKNINNDSFVTISETLVEKMSFSESAVDTSSNEIRVPEDNAQQNSNVIETDLSKKLDKSLPRGQQTSHFFADSIVFNDNRNKEGGSSKRASKKQDINFMTVSSNQKTLVACMNKFNIRKKNARIDVWWLYDDGGLTLLIPHLLRLPKSYLEGAQLRVFTLARSHALQTEEQNMAALLTKFRIQFNDLQVVADITRRPLLRTIAVYQEVIEKMRASDTNQEEGLITDSDIVSQIGRIYRQLRTRELLLKHSYDADLIVITLPVPHVDVSSSLYMSWLEIMTKDMPPTLMIRGNQTSVLTFYS</sequence>
<reference evidence="14" key="1">
    <citation type="submission" date="2017-02" db="UniProtKB">
        <authorList>
            <consortium name="WormBaseParasite"/>
        </authorList>
    </citation>
    <scope>IDENTIFICATION</scope>
</reference>
<feature type="transmembrane region" description="Helical" evidence="9">
    <location>
        <begin position="292"/>
        <end position="311"/>
    </location>
</feature>
<dbReference type="Gene3D" id="1.20.1740.10">
    <property type="entry name" value="Amino acid/polyamine transporter I"/>
    <property type="match status" value="1"/>
</dbReference>
<evidence type="ECO:0000256" key="4">
    <source>
        <dbReference type="ARBA" id="ARBA00022448"/>
    </source>
</evidence>
<dbReference type="Pfam" id="PF00324">
    <property type="entry name" value="AA_permease"/>
    <property type="match status" value="1"/>
</dbReference>
<feature type="transmembrane region" description="Helical" evidence="9">
    <location>
        <begin position="147"/>
        <end position="167"/>
    </location>
</feature>
<dbReference type="InterPro" id="IPR004842">
    <property type="entry name" value="SLC12A_fam"/>
</dbReference>
<evidence type="ECO:0000256" key="2">
    <source>
        <dbReference type="ARBA" id="ARBA00010593"/>
    </source>
</evidence>
<dbReference type="STRING" id="51028.A0A0N4VEE1"/>
<evidence type="ECO:0000313" key="12">
    <source>
        <dbReference type="EMBL" id="VDD93740.1"/>
    </source>
</evidence>
<dbReference type="GO" id="GO:0016020">
    <property type="term" value="C:membrane"/>
    <property type="evidence" value="ECO:0007669"/>
    <property type="project" value="UniProtKB-SubCell"/>
</dbReference>
<keyword evidence="6 9" id="KW-1133">Transmembrane helix</keyword>
<evidence type="ECO:0000313" key="14">
    <source>
        <dbReference type="WBParaSite" id="EVEC_0000905001-mRNA-1"/>
    </source>
</evidence>
<feature type="transmembrane region" description="Helical" evidence="9">
    <location>
        <begin position="589"/>
        <end position="622"/>
    </location>
</feature>
<dbReference type="Proteomes" id="UP000274131">
    <property type="component" value="Unassembled WGS sequence"/>
</dbReference>
<evidence type="ECO:0000256" key="8">
    <source>
        <dbReference type="SAM" id="MobiDB-lite"/>
    </source>
</evidence>
<dbReference type="OrthoDB" id="2020542at2759"/>
<organism evidence="14">
    <name type="scientific">Enterobius vermicularis</name>
    <name type="common">Human pinworm</name>
    <dbReference type="NCBI Taxonomy" id="51028"/>
    <lineage>
        <taxon>Eukaryota</taxon>
        <taxon>Metazoa</taxon>
        <taxon>Ecdysozoa</taxon>
        <taxon>Nematoda</taxon>
        <taxon>Chromadorea</taxon>
        <taxon>Rhabditida</taxon>
        <taxon>Spirurina</taxon>
        <taxon>Oxyuridomorpha</taxon>
        <taxon>Oxyuroidea</taxon>
        <taxon>Oxyuridae</taxon>
        <taxon>Enterobius</taxon>
    </lineage>
</organism>
<gene>
    <name evidence="12" type="ORF">EVEC_LOCUS8491</name>
</gene>
<feature type="transmembrane region" description="Helical" evidence="9">
    <location>
        <begin position="529"/>
        <end position="551"/>
    </location>
</feature>
<dbReference type="GO" id="GO:1990573">
    <property type="term" value="P:potassium ion import across plasma membrane"/>
    <property type="evidence" value="ECO:0007669"/>
    <property type="project" value="TreeGrafter"/>
</dbReference>
<dbReference type="InterPro" id="IPR004841">
    <property type="entry name" value="AA-permease/SLC12A_dom"/>
</dbReference>
<evidence type="ECO:0000256" key="3">
    <source>
        <dbReference type="ARBA" id="ARBA00019359"/>
    </source>
</evidence>
<keyword evidence="4" id="KW-0813">Transport</keyword>
<feature type="transmembrane region" description="Helical" evidence="9">
    <location>
        <begin position="557"/>
        <end position="577"/>
    </location>
</feature>
<dbReference type="AlphaFoldDB" id="A0A0N4VEE1"/>
<evidence type="ECO:0000256" key="1">
    <source>
        <dbReference type="ARBA" id="ARBA00004141"/>
    </source>
</evidence>
<evidence type="ECO:0000259" key="10">
    <source>
        <dbReference type="Pfam" id="PF00324"/>
    </source>
</evidence>
<feature type="transmembrane region" description="Helical" evidence="9">
    <location>
        <begin position="318"/>
        <end position="339"/>
    </location>
</feature>
<keyword evidence="5 9" id="KW-0812">Transmembrane</keyword>
<dbReference type="GO" id="GO:0055078">
    <property type="term" value="P:sodium ion homeostasis"/>
    <property type="evidence" value="ECO:0007669"/>
    <property type="project" value="TreeGrafter"/>
</dbReference>
<evidence type="ECO:0000313" key="13">
    <source>
        <dbReference type="Proteomes" id="UP000274131"/>
    </source>
</evidence>
<feature type="transmembrane region" description="Helical" evidence="9">
    <location>
        <begin position="179"/>
        <end position="205"/>
    </location>
</feature>
<feature type="region of interest" description="Disordered" evidence="8">
    <location>
        <begin position="1"/>
        <end position="31"/>
    </location>
</feature>
<dbReference type="Pfam" id="PF03522">
    <property type="entry name" value="SLC12"/>
    <property type="match status" value="1"/>
</dbReference>
<comment type="similarity">
    <text evidence="2">Belongs to the SLC12A transporter family.</text>
</comment>
<feature type="transmembrane region" description="Helical" evidence="9">
    <location>
        <begin position="371"/>
        <end position="392"/>
    </location>
</feature>
<feature type="domain" description="Amino acid permease/ SLC12A" evidence="10">
    <location>
        <begin position="159"/>
        <end position="665"/>
    </location>
</feature>
<dbReference type="PANTHER" id="PTHR11827:SF103">
    <property type="entry name" value="SODIUM CHLORIDE COTRANSPORTER 69, ISOFORM E"/>
    <property type="match status" value="1"/>
</dbReference>
<name>A0A0N4VEE1_ENTVE</name>
<evidence type="ECO:0000256" key="6">
    <source>
        <dbReference type="ARBA" id="ARBA00022989"/>
    </source>
</evidence>
<evidence type="ECO:0000256" key="9">
    <source>
        <dbReference type="SAM" id="Phobius"/>
    </source>
</evidence>
<dbReference type="EMBL" id="UXUI01009451">
    <property type="protein sequence ID" value="VDD93740.1"/>
    <property type="molecule type" value="Genomic_DNA"/>
</dbReference>
<evidence type="ECO:0000259" key="11">
    <source>
        <dbReference type="Pfam" id="PF03522"/>
    </source>
</evidence>
<dbReference type="PANTHER" id="PTHR11827">
    <property type="entry name" value="SOLUTE CARRIER FAMILY 12, CATION COTRANSPORTERS"/>
    <property type="match status" value="1"/>
</dbReference>
<dbReference type="InterPro" id="IPR018491">
    <property type="entry name" value="SLC12_C"/>
</dbReference>
<evidence type="ECO:0000256" key="5">
    <source>
        <dbReference type="ARBA" id="ARBA00022692"/>
    </source>
</evidence>
<keyword evidence="13" id="KW-1185">Reference proteome</keyword>
<comment type="subcellular location">
    <subcellularLocation>
        <location evidence="1">Membrane</location>
        <topology evidence="1">Multi-pass membrane protein</topology>
    </subcellularLocation>
</comment>
<feature type="transmembrane region" description="Helical" evidence="9">
    <location>
        <begin position="404"/>
        <end position="429"/>
    </location>
</feature>
<keyword evidence="7 9" id="KW-0472">Membrane</keyword>
<reference evidence="12 13" key="2">
    <citation type="submission" date="2018-10" db="EMBL/GenBank/DDBJ databases">
        <authorList>
            <consortium name="Pathogen Informatics"/>
        </authorList>
    </citation>
    <scope>NUCLEOTIDE SEQUENCE [LARGE SCALE GENOMIC DNA]</scope>
</reference>
<feature type="compositionally biased region" description="Polar residues" evidence="8">
    <location>
        <begin position="9"/>
        <end position="20"/>
    </location>
</feature>
<feature type="transmembrane region" description="Helical" evidence="9">
    <location>
        <begin position="226"/>
        <end position="247"/>
    </location>
</feature>
<dbReference type="GO" id="GO:0008511">
    <property type="term" value="F:sodium:potassium:chloride symporter activity"/>
    <property type="evidence" value="ECO:0007669"/>
    <property type="project" value="TreeGrafter"/>
</dbReference>
<proteinExistence type="inferred from homology"/>
<accession>A0A0N4VEE1</accession>
<feature type="domain" description="SLC12A transporter C-terminal" evidence="11">
    <location>
        <begin position="674"/>
        <end position="1124"/>
    </location>
</feature>